<dbReference type="SUPFAM" id="SSF56645">
    <property type="entry name" value="Acyl-CoA dehydrogenase NM domain-like"/>
    <property type="match status" value="1"/>
</dbReference>
<dbReference type="PANTHER" id="PTHR43884">
    <property type="entry name" value="ACYL-COA DEHYDROGENASE"/>
    <property type="match status" value="1"/>
</dbReference>
<keyword evidence="8" id="KW-1185">Reference proteome</keyword>
<keyword evidence="4" id="KW-0274">FAD</keyword>
<dbReference type="RefSeq" id="WP_378247460.1">
    <property type="nucleotide sequence ID" value="NZ_JBHRWK010000155.1"/>
</dbReference>
<feature type="domain" description="Acyl-CoA dehydrogenase/oxidase N-terminal" evidence="6">
    <location>
        <begin position="30"/>
        <end position="119"/>
    </location>
</feature>
<feature type="domain" description="Acyl-CoA dehydrogenase/oxidase C-terminal" evidence="5">
    <location>
        <begin position="230"/>
        <end position="331"/>
    </location>
</feature>
<evidence type="ECO:0000256" key="4">
    <source>
        <dbReference type="ARBA" id="ARBA00022827"/>
    </source>
</evidence>
<dbReference type="Pfam" id="PF02771">
    <property type="entry name" value="Acyl-CoA_dh_N"/>
    <property type="match status" value="1"/>
</dbReference>
<dbReference type="InterPro" id="IPR009100">
    <property type="entry name" value="AcylCoA_DH/oxidase_NM_dom_sf"/>
</dbReference>
<comment type="similarity">
    <text evidence="2">Belongs to the acyl-CoA dehydrogenase family.</text>
</comment>
<evidence type="ECO:0000256" key="2">
    <source>
        <dbReference type="ARBA" id="ARBA00009347"/>
    </source>
</evidence>
<evidence type="ECO:0000313" key="7">
    <source>
        <dbReference type="EMBL" id="MFC3456264.1"/>
    </source>
</evidence>
<sequence length="371" mass="38759">MDFGTDGRLTELRQSGYRAGRKLAKQSLTARTRKARWGTDLLDALARESVLGIALPAEYGGQGATVLETVFFLEGFGAGSGDMGLSTAIATHGVLCGLPIAVLGSASQRERYLPGMVSGARFGAVARATVDDSAVSPAQIVKVGSGKRLDARYTGVVNAREAKHFLVIADSGREQTACIVDRNSAGLTVRTGHTAASATPPTFLVAELELNNCHVPARAQLGSGDIAGVEVVPLLAALERTCLMAPWLGLLRELSGWAVKLVSDHPALMRSQSARMAVADLRAQTELAAGLLYRAAWQIDAPGRPSRQDSAVAKLFLLEALNAAARTAAELDSCSPRGIPAPGWLDMVLFSARGGDSVLRSVVAGSMLASG</sequence>
<gene>
    <name evidence="7" type="ORF">ACFOSH_43160</name>
</gene>
<dbReference type="InterPro" id="IPR013786">
    <property type="entry name" value="AcylCoA_DH/ox_N"/>
</dbReference>
<dbReference type="InterPro" id="IPR046373">
    <property type="entry name" value="Acyl-CoA_Oxase/DH_mid-dom_sf"/>
</dbReference>
<evidence type="ECO:0000259" key="5">
    <source>
        <dbReference type="Pfam" id="PF00441"/>
    </source>
</evidence>
<dbReference type="PANTHER" id="PTHR43884:SF12">
    <property type="entry name" value="ISOVALERYL-COA DEHYDROGENASE, MITOCHONDRIAL-RELATED"/>
    <property type="match status" value="1"/>
</dbReference>
<keyword evidence="7" id="KW-0560">Oxidoreductase</keyword>
<dbReference type="Gene3D" id="1.10.540.10">
    <property type="entry name" value="Acyl-CoA dehydrogenase/oxidase, N-terminal domain"/>
    <property type="match status" value="1"/>
</dbReference>
<comment type="caution">
    <text evidence="7">The sequence shown here is derived from an EMBL/GenBank/DDBJ whole genome shotgun (WGS) entry which is preliminary data.</text>
</comment>
<dbReference type="Proteomes" id="UP001595645">
    <property type="component" value="Unassembled WGS sequence"/>
</dbReference>
<comment type="cofactor">
    <cofactor evidence="1">
        <name>FAD</name>
        <dbReference type="ChEBI" id="CHEBI:57692"/>
    </cofactor>
</comment>
<dbReference type="Gene3D" id="2.40.110.10">
    <property type="entry name" value="Butyryl-CoA Dehydrogenase, subunit A, domain 2"/>
    <property type="match status" value="1"/>
</dbReference>
<evidence type="ECO:0000259" key="6">
    <source>
        <dbReference type="Pfam" id="PF02771"/>
    </source>
</evidence>
<dbReference type="EMBL" id="JBHRWK010000155">
    <property type="protein sequence ID" value="MFC3456264.1"/>
    <property type="molecule type" value="Genomic_DNA"/>
</dbReference>
<protein>
    <submittedName>
        <fullName evidence="7">Acyl-CoA dehydrogenase family protein</fullName>
        <ecNumber evidence="7">1.-.-.-</ecNumber>
    </submittedName>
</protein>
<evidence type="ECO:0000313" key="8">
    <source>
        <dbReference type="Proteomes" id="UP001595645"/>
    </source>
</evidence>
<organism evidence="7 8">
    <name type="scientific">Amycolatopsis speibonae</name>
    <dbReference type="NCBI Taxonomy" id="1450224"/>
    <lineage>
        <taxon>Bacteria</taxon>
        <taxon>Bacillati</taxon>
        <taxon>Actinomycetota</taxon>
        <taxon>Actinomycetes</taxon>
        <taxon>Pseudonocardiales</taxon>
        <taxon>Pseudonocardiaceae</taxon>
        <taxon>Amycolatopsis</taxon>
    </lineage>
</organism>
<keyword evidence="3" id="KW-0285">Flavoprotein</keyword>
<dbReference type="GO" id="GO:0016491">
    <property type="term" value="F:oxidoreductase activity"/>
    <property type="evidence" value="ECO:0007669"/>
    <property type="project" value="UniProtKB-KW"/>
</dbReference>
<accession>A0ABV7PAX9</accession>
<dbReference type="Gene3D" id="1.20.140.10">
    <property type="entry name" value="Butyryl-CoA Dehydrogenase, subunit A, domain 3"/>
    <property type="match status" value="1"/>
</dbReference>
<dbReference type="InterPro" id="IPR009075">
    <property type="entry name" value="AcylCo_DH/oxidase_C"/>
</dbReference>
<evidence type="ECO:0000256" key="1">
    <source>
        <dbReference type="ARBA" id="ARBA00001974"/>
    </source>
</evidence>
<dbReference type="InterPro" id="IPR037069">
    <property type="entry name" value="AcylCoA_DH/ox_N_sf"/>
</dbReference>
<dbReference type="SUPFAM" id="SSF47203">
    <property type="entry name" value="Acyl-CoA dehydrogenase C-terminal domain-like"/>
    <property type="match status" value="1"/>
</dbReference>
<dbReference type="Pfam" id="PF00441">
    <property type="entry name" value="Acyl-CoA_dh_1"/>
    <property type="match status" value="1"/>
</dbReference>
<reference evidence="8" key="1">
    <citation type="journal article" date="2019" name="Int. J. Syst. Evol. Microbiol.">
        <title>The Global Catalogue of Microorganisms (GCM) 10K type strain sequencing project: providing services to taxonomists for standard genome sequencing and annotation.</title>
        <authorList>
            <consortium name="The Broad Institute Genomics Platform"/>
            <consortium name="The Broad Institute Genome Sequencing Center for Infectious Disease"/>
            <person name="Wu L."/>
            <person name="Ma J."/>
        </authorList>
    </citation>
    <scope>NUCLEOTIDE SEQUENCE [LARGE SCALE GENOMIC DNA]</scope>
    <source>
        <strain evidence="8">CGMCC 4.7676</strain>
    </source>
</reference>
<dbReference type="EC" id="1.-.-.-" evidence="7"/>
<name>A0ABV7PAX9_9PSEU</name>
<evidence type="ECO:0000256" key="3">
    <source>
        <dbReference type="ARBA" id="ARBA00022630"/>
    </source>
</evidence>
<proteinExistence type="inferred from homology"/>
<dbReference type="InterPro" id="IPR036250">
    <property type="entry name" value="AcylCo_DH-like_C"/>
</dbReference>